<organism evidence="1 2">
    <name type="scientific">Gossypium tomentosum</name>
    <name type="common">Hawaiian cotton</name>
    <name type="synonym">Gossypium sandvicense</name>
    <dbReference type="NCBI Taxonomy" id="34277"/>
    <lineage>
        <taxon>Eukaryota</taxon>
        <taxon>Viridiplantae</taxon>
        <taxon>Streptophyta</taxon>
        <taxon>Embryophyta</taxon>
        <taxon>Tracheophyta</taxon>
        <taxon>Spermatophyta</taxon>
        <taxon>Magnoliopsida</taxon>
        <taxon>eudicotyledons</taxon>
        <taxon>Gunneridae</taxon>
        <taxon>Pentapetalae</taxon>
        <taxon>rosids</taxon>
        <taxon>malvids</taxon>
        <taxon>Malvales</taxon>
        <taxon>Malvaceae</taxon>
        <taxon>Malvoideae</taxon>
        <taxon>Gossypium</taxon>
    </lineage>
</organism>
<evidence type="ECO:0000313" key="2">
    <source>
        <dbReference type="Proteomes" id="UP000322667"/>
    </source>
</evidence>
<dbReference type="EMBL" id="CM017634">
    <property type="protein sequence ID" value="TYH40116.1"/>
    <property type="molecule type" value="Genomic_DNA"/>
</dbReference>
<proteinExistence type="predicted"/>
<dbReference type="Proteomes" id="UP000322667">
    <property type="component" value="Chromosome D12"/>
</dbReference>
<sequence length="55" mass="6175">MILMDAMNVEGMTVDVIHTILKVWQSGSSSAVLEFSSSEKKMFVISNQHKPCFQN</sequence>
<evidence type="ECO:0000313" key="1">
    <source>
        <dbReference type="EMBL" id="TYH40116.1"/>
    </source>
</evidence>
<dbReference type="AlphaFoldDB" id="A0A5D2IDW1"/>
<protein>
    <submittedName>
        <fullName evidence="1">Uncharacterized protein</fullName>
    </submittedName>
</protein>
<keyword evidence="2" id="KW-1185">Reference proteome</keyword>
<gene>
    <name evidence="1" type="ORF">ES332_D12G224900v1</name>
</gene>
<accession>A0A5D2IDW1</accession>
<name>A0A5D2IDW1_GOSTO</name>
<reference evidence="1 2" key="1">
    <citation type="submission" date="2019-07" db="EMBL/GenBank/DDBJ databases">
        <title>WGS assembly of Gossypium tomentosum.</title>
        <authorList>
            <person name="Chen Z.J."/>
            <person name="Sreedasyam A."/>
            <person name="Ando A."/>
            <person name="Song Q."/>
            <person name="De L."/>
            <person name="Hulse-Kemp A."/>
            <person name="Ding M."/>
            <person name="Ye W."/>
            <person name="Kirkbride R."/>
            <person name="Jenkins J."/>
            <person name="Plott C."/>
            <person name="Lovell J."/>
            <person name="Lin Y.-M."/>
            <person name="Vaughn R."/>
            <person name="Liu B."/>
            <person name="Li W."/>
            <person name="Simpson S."/>
            <person name="Scheffler B."/>
            <person name="Saski C."/>
            <person name="Grover C."/>
            <person name="Hu G."/>
            <person name="Conover J."/>
            <person name="Carlson J."/>
            <person name="Shu S."/>
            <person name="Boston L."/>
            <person name="Williams M."/>
            <person name="Peterson D."/>
            <person name="Mcgee K."/>
            <person name="Jones D."/>
            <person name="Wendel J."/>
            <person name="Stelly D."/>
            <person name="Grimwood J."/>
            <person name="Schmutz J."/>
        </authorList>
    </citation>
    <scope>NUCLEOTIDE SEQUENCE [LARGE SCALE GENOMIC DNA]</scope>
    <source>
        <strain evidence="1">7179.01</strain>
    </source>
</reference>